<keyword evidence="2" id="KW-0808">Transferase</keyword>
<protein>
    <submittedName>
        <fullName evidence="2">Aminoglycoside phosphotransferase</fullName>
    </submittedName>
</protein>
<dbReference type="EMBL" id="CP000830">
    <property type="protein sequence ID" value="ABV95168.1"/>
    <property type="molecule type" value="Genomic_DNA"/>
</dbReference>
<name>A8LPA3_DINSH</name>
<proteinExistence type="predicted"/>
<accession>A8LPA3</accession>
<keyword evidence="3" id="KW-1185">Reference proteome</keyword>
<evidence type="ECO:0000313" key="3">
    <source>
        <dbReference type="Proteomes" id="UP000006833"/>
    </source>
</evidence>
<dbReference type="AlphaFoldDB" id="A8LPA3"/>
<dbReference type="GO" id="GO:0016740">
    <property type="term" value="F:transferase activity"/>
    <property type="evidence" value="ECO:0007669"/>
    <property type="project" value="UniProtKB-KW"/>
</dbReference>
<evidence type="ECO:0000313" key="2">
    <source>
        <dbReference type="EMBL" id="ABV95168.1"/>
    </source>
</evidence>
<dbReference type="Gene3D" id="3.90.1200.10">
    <property type="match status" value="1"/>
</dbReference>
<dbReference type="HOGENOM" id="CLU_021467_2_0_5"/>
<dbReference type="Pfam" id="PF01636">
    <property type="entry name" value="APH"/>
    <property type="match status" value="1"/>
</dbReference>
<reference evidence="3" key="1">
    <citation type="journal article" date="2010" name="ISME J.">
        <title>The complete genome sequence of the algal symbiont Dinoroseobacter shibae: a hitchhiker's guide to life in the sea.</title>
        <authorList>
            <person name="Wagner-Dobler I."/>
            <person name="Ballhausen B."/>
            <person name="Berger M."/>
            <person name="Brinkhoff T."/>
            <person name="Buchholz I."/>
            <person name="Bunk B."/>
            <person name="Cypionka H."/>
            <person name="Daniel R."/>
            <person name="Drepper T."/>
            <person name="Gerdts G."/>
            <person name="Hahnke S."/>
            <person name="Han C."/>
            <person name="Jahn D."/>
            <person name="Kalhoefer D."/>
            <person name="Kiss H."/>
            <person name="Klenk H.P."/>
            <person name="Kyrpides N."/>
            <person name="Liebl W."/>
            <person name="Liesegang H."/>
            <person name="Meincke L."/>
            <person name="Pati A."/>
            <person name="Petersen J."/>
            <person name="Piekarski T."/>
            <person name="Pommerenke C."/>
            <person name="Pradella S."/>
            <person name="Pukall R."/>
            <person name="Rabus R."/>
            <person name="Stackebrandt E."/>
            <person name="Thole S."/>
            <person name="Thompson L."/>
            <person name="Tielen P."/>
            <person name="Tomasch J."/>
            <person name="von Jan M."/>
            <person name="Wanphrut N."/>
            <person name="Wichels A."/>
            <person name="Zech H."/>
            <person name="Simon M."/>
        </authorList>
    </citation>
    <scope>NUCLEOTIDE SEQUENCE [LARGE SCALE GENOMIC DNA]</scope>
    <source>
        <strain evidence="3">DSM 16493 / NCIMB 14021 / DFL 12</strain>
    </source>
</reference>
<dbReference type="InterPro" id="IPR011009">
    <property type="entry name" value="Kinase-like_dom_sf"/>
</dbReference>
<dbReference type="OrthoDB" id="9809275at2"/>
<dbReference type="SUPFAM" id="SSF56112">
    <property type="entry name" value="Protein kinase-like (PK-like)"/>
    <property type="match status" value="1"/>
</dbReference>
<dbReference type="eggNOG" id="COG3178">
    <property type="taxonomic scope" value="Bacteria"/>
</dbReference>
<dbReference type="RefSeq" id="WP_012180092.1">
    <property type="nucleotide sequence ID" value="NC_009952.1"/>
</dbReference>
<gene>
    <name evidence="2" type="ordered locus">Dshi_3435</name>
</gene>
<dbReference type="KEGG" id="dsh:Dshi_3435"/>
<dbReference type="InterPro" id="IPR002575">
    <property type="entry name" value="Aminoglycoside_PTrfase"/>
</dbReference>
<dbReference type="STRING" id="398580.Dshi_3435"/>
<organism evidence="2 3">
    <name type="scientific">Dinoroseobacter shibae (strain DSM 16493 / NCIMB 14021 / DFL 12)</name>
    <dbReference type="NCBI Taxonomy" id="398580"/>
    <lineage>
        <taxon>Bacteria</taxon>
        <taxon>Pseudomonadati</taxon>
        <taxon>Pseudomonadota</taxon>
        <taxon>Alphaproteobacteria</taxon>
        <taxon>Rhodobacterales</taxon>
        <taxon>Roseobacteraceae</taxon>
        <taxon>Dinoroseobacter</taxon>
    </lineage>
</organism>
<sequence length="332" mass="36941">MRRQAEKDRFLAQIGWAQATVTPLAGDASLRSYDRVETHGKRAVLMNAPPDHGESTDPFLRIARHLSVIGLHPPAILGEDRSMGFLLLEDLGDRLFAREFERDPDLQHLCYTEALRALKTLHDHPAPELPGYGRAEMAQAAGLAATWYAGDPDAAVRLRKVMEEALATLDWSRHVPVLRDYHAENLIWCPEETGLRRVGLLDFQDAGLGHPVYDAASLLQDARRDLDPDLVARLSADCWSWFAADRAAFTQAFAVLGAQRALRILGVFARLSLHFDKPRYVDLIPRVWGQLQGNLDHPALRRLADTTHAILPEPSTAHLDDLKARAGSCPAL</sequence>
<dbReference type="Proteomes" id="UP000006833">
    <property type="component" value="Chromosome"/>
</dbReference>
<feature type="domain" description="Aminoglycoside phosphotransferase" evidence="1">
    <location>
        <begin position="20"/>
        <end position="235"/>
    </location>
</feature>
<dbReference type="Gene3D" id="3.30.200.20">
    <property type="entry name" value="Phosphorylase Kinase, domain 1"/>
    <property type="match status" value="1"/>
</dbReference>
<evidence type="ECO:0000259" key="1">
    <source>
        <dbReference type="Pfam" id="PF01636"/>
    </source>
</evidence>